<accession>A0A9Q5GVB5</accession>
<dbReference type="Pfam" id="PF13302">
    <property type="entry name" value="Acetyltransf_3"/>
    <property type="match status" value="1"/>
</dbReference>
<dbReference type="GO" id="GO:0016747">
    <property type="term" value="F:acyltransferase activity, transferring groups other than amino-acyl groups"/>
    <property type="evidence" value="ECO:0007669"/>
    <property type="project" value="InterPro"/>
</dbReference>
<evidence type="ECO:0000259" key="1">
    <source>
        <dbReference type="PROSITE" id="PS51186"/>
    </source>
</evidence>
<dbReference type="PANTHER" id="PTHR43328:SF1">
    <property type="entry name" value="N-ACETYLTRANSFERASE DOMAIN-CONTAINING PROTEIN"/>
    <property type="match status" value="1"/>
</dbReference>
<dbReference type="InterPro" id="IPR016181">
    <property type="entry name" value="Acyl_CoA_acyltransferase"/>
</dbReference>
<dbReference type="OrthoDB" id="9811523at2"/>
<dbReference type="Gene3D" id="3.40.630.30">
    <property type="match status" value="1"/>
</dbReference>
<name>A0A9Q5GVB5_9BACT</name>
<protein>
    <submittedName>
        <fullName evidence="2">GNAT family N-acetyltransferase</fullName>
    </submittedName>
</protein>
<dbReference type="PANTHER" id="PTHR43328">
    <property type="entry name" value="ACETYLTRANSFERASE-RELATED"/>
    <property type="match status" value="1"/>
</dbReference>
<feature type="domain" description="N-acetyltransferase" evidence="1">
    <location>
        <begin position="21"/>
        <end position="176"/>
    </location>
</feature>
<proteinExistence type="predicted"/>
<dbReference type="AlphaFoldDB" id="A0A9Q5GVB5"/>
<dbReference type="SUPFAM" id="SSF55729">
    <property type="entry name" value="Acyl-CoA N-acyltransferases (Nat)"/>
    <property type="match status" value="1"/>
</dbReference>
<dbReference type="Proteomes" id="UP000281028">
    <property type="component" value="Unassembled WGS sequence"/>
</dbReference>
<keyword evidence="3" id="KW-1185">Reference proteome</keyword>
<gene>
    <name evidence="2" type="ORF">ECE50_005350</name>
</gene>
<evidence type="ECO:0000313" key="3">
    <source>
        <dbReference type="Proteomes" id="UP000281028"/>
    </source>
</evidence>
<evidence type="ECO:0000313" key="2">
    <source>
        <dbReference type="EMBL" id="NSL86243.1"/>
    </source>
</evidence>
<dbReference type="EMBL" id="RIAR02000001">
    <property type="protein sequence ID" value="NSL86243.1"/>
    <property type="molecule type" value="Genomic_DNA"/>
</dbReference>
<dbReference type="InterPro" id="IPR000182">
    <property type="entry name" value="GNAT_dom"/>
</dbReference>
<sequence length="176" mass="19788">MQKMTTLNGKNDIKLKAIERSDLEDMSVLANNPAIAANLRDSFPSPYSLKDAEAFLALIEEGKLKYVWGIYVKDKIAGVITLTPQEDIYRHSAEIGYWIGAPFYGKGVMSEAVALLTAYTFSELDIHRIYAGVFAYNEASKKVLLKNGFHQEAVKRKAILKNGVYHDEHLMVKMDI</sequence>
<dbReference type="PROSITE" id="PS51186">
    <property type="entry name" value="GNAT"/>
    <property type="match status" value="1"/>
</dbReference>
<comment type="caution">
    <text evidence="2">The sequence shown here is derived from an EMBL/GenBank/DDBJ whole genome shotgun (WGS) entry which is preliminary data.</text>
</comment>
<reference evidence="2" key="1">
    <citation type="submission" date="2020-05" db="EMBL/GenBank/DDBJ databases">
        <title>Chitinophaga laudate sp. nov., isolated from a tropical peat swamp.</title>
        <authorList>
            <person name="Goh C.B.S."/>
            <person name="Lee M.S."/>
            <person name="Parimannan S."/>
            <person name="Pasbakhsh P."/>
            <person name="Yule C.M."/>
            <person name="Rajandas H."/>
            <person name="Loke S."/>
            <person name="Croft L."/>
            <person name="Tan J.B.L."/>
        </authorList>
    </citation>
    <scope>NUCLEOTIDE SEQUENCE</scope>
    <source>
        <strain evidence="2">Mgbs1</strain>
    </source>
</reference>
<organism evidence="2 3">
    <name type="scientific">Chitinophaga solisilvae</name>
    <dbReference type="NCBI Taxonomy" id="1233460"/>
    <lineage>
        <taxon>Bacteria</taxon>
        <taxon>Pseudomonadati</taxon>
        <taxon>Bacteroidota</taxon>
        <taxon>Chitinophagia</taxon>
        <taxon>Chitinophagales</taxon>
        <taxon>Chitinophagaceae</taxon>
        <taxon>Chitinophaga</taxon>
    </lineage>
</organism>